<dbReference type="EMBL" id="AP017313">
    <property type="protein sequence ID" value="BAU55893.1"/>
    <property type="molecule type" value="Genomic_DNA"/>
</dbReference>
<dbReference type="Proteomes" id="UP000218263">
    <property type="component" value="Chromosome"/>
</dbReference>
<dbReference type="GO" id="GO:0005886">
    <property type="term" value="C:plasma membrane"/>
    <property type="evidence" value="ECO:0007669"/>
    <property type="project" value="UniProtKB-SubCell"/>
</dbReference>
<keyword evidence="12" id="KW-0449">Lipoprotein</keyword>
<dbReference type="GO" id="GO:0004190">
    <property type="term" value="F:aspartic-type endopeptidase activity"/>
    <property type="evidence" value="ECO:0007669"/>
    <property type="project" value="UniProtKB-UniRule"/>
</dbReference>
<feature type="transmembrane region" description="Helical" evidence="9">
    <location>
        <begin position="80"/>
        <end position="98"/>
    </location>
</feature>
<feature type="transmembrane region" description="Helical" evidence="9">
    <location>
        <begin position="105"/>
        <end position="123"/>
    </location>
</feature>
<evidence type="ECO:0000256" key="6">
    <source>
        <dbReference type="ARBA" id="ARBA00022801"/>
    </source>
</evidence>
<comment type="caution">
    <text evidence="9">Lacks conserved residue(s) required for the propagation of feature annotation.</text>
</comment>
<evidence type="ECO:0000256" key="10">
    <source>
        <dbReference type="RuleBase" id="RU000594"/>
    </source>
</evidence>
<feature type="active site" evidence="9">
    <location>
        <position position="133"/>
    </location>
</feature>
<keyword evidence="8 9" id="KW-0472">Membrane</keyword>
<evidence type="ECO:0000256" key="5">
    <source>
        <dbReference type="ARBA" id="ARBA00022750"/>
    </source>
</evidence>
<evidence type="ECO:0000256" key="2">
    <source>
        <dbReference type="ARBA" id="ARBA00022475"/>
    </source>
</evidence>
<comment type="similarity">
    <text evidence="1 9 11">Belongs to the peptidase A8 family.</text>
</comment>
<dbReference type="PANTHER" id="PTHR33695:SF1">
    <property type="entry name" value="LIPOPROTEIN SIGNAL PEPTIDASE"/>
    <property type="match status" value="1"/>
</dbReference>
<dbReference type="EC" id="3.4.23.36" evidence="9"/>
<comment type="function">
    <text evidence="9 10">This protein specifically catalyzes the removal of signal peptides from prolipoproteins.</text>
</comment>
<dbReference type="InterPro" id="IPR001872">
    <property type="entry name" value="Peptidase_A8"/>
</dbReference>
<keyword evidence="2 9" id="KW-1003">Cell membrane</keyword>
<keyword evidence="5 9" id="KW-0064">Aspartyl protease</keyword>
<comment type="catalytic activity">
    <reaction evidence="9 10">
        <text>Release of signal peptides from bacterial membrane prolipoproteins. Hydrolyzes -Xaa-Yaa-Zaa-|-(S,diacylglyceryl)Cys-, in which Xaa is hydrophobic (preferably Leu), and Yaa (Ala or Ser) and Zaa (Gly or Ala) have small, neutral side chains.</text>
        <dbReference type="EC" id="3.4.23.36"/>
    </reaction>
</comment>
<keyword evidence="7 9" id="KW-1133">Transmembrane helix</keyword>
<evidence type="ECO:0000256" key="8">
    <source>
        <dbReference type="ARBA" id="ARBA00023136"/>
    </source>
</evidence>
<evidence type="ECO:0000313" key="13">
    <source>
        <dbReference type="Proteomes" id="UP000218263"/>
    </source>
</evidence>
<evidence type="ECO:0000256" key="7">
    <source>
        <dbReference type="ARBA" id="ARBA00022989"/>
    </source>
</evidence>
<dbReference type="HAMAP" id="MF_00161">
    <property type="entry name" value="LspA"/>
    <property type="match status" value="1"/>
</dbReference>
<dbReference type="PRINTS" id="PR00781">
    <property type="entry name" value="LIPOSIGPTASE"/>
</dbReference>
<gene>
    <name evidence="9 12" type="primary">lspA</name>
    <name evidence="12" type="ORF">MgSA37_04085</name>
</gene>
<keyword evidence="6 9" id="KW-0378">Hydrolase</keyword>
<evidence type="ECO:0000256" key="1">
    <source>
        <dbReference type="ARBA" id="ARBA00006139"/>
    </source>
</evidence>
<comment type="pathway">
    <text evidence="9">Protein modification; lipoprotein biosynthesis (signal peptide cleavage).</text>
</comment>
<evidence type="ECO:0000256" key="3">
    <source>
        <dbReference type="ARBA" id="ARBA00022670"/>
    </source>
</evidence>
<keyword evidence="13" id="KW-1185">Reference proteome</keyword>
<name>A0A0X8X6F2_9SPHI</name>
<sequence length="185" mass="20930">MKFRFRQKMKSSRLGRTLLIILLLAVNIGCDQGTKAIIRHKFEYYDWVGYLHNHITITRVENSGAFLSLGDNLKGPLRNVLLNILPLLAVLFGLYYIFTKTDLNRVTLVGIILIVGGGIGNIYDRIMHGSVTDFLHINFVIFQTGIFNVADMSIMAGTFMILLHAWFKKKPEEGVKTETPTGEQI</sequence>
<organism evidence="12 13">
    <name type="scientific">Mucilaginibacter gotjawali</name>
    <dbReference type="NCBI Taxonomy" id="1550579"/>
    <lineage>
        <taxon>Bacteria</taxon>
        <taxon>Pseudomonadati</taxon>
        <taxon>Bacteroidota</taxon>
        <taxon>Sphingobacteriia</taxon>
        <taxon>Sphingobacteriales</taxon>
        <taxon>Sphingobacteriaceae</taxon>
        <taxon>Mucilaginibacter</taxon>
    </lineage>
</organism>
<accession>A0A0X8X6F2</accession>
<dbReference type="AlphaFoldDB" id="A0A0X8X6F2"/>
<dbReference type="UniPathway" id="UPA00665"/>
<evidence type="ECO:0000256" key="11">
    <source>
        <dbReference type="RuleBase" id="RU004181"/>
    </source>
</evidence>
<protein>
    <recommendedName>
        <fullName evidence="9">Lipoprotein signal peptidase</fullName>
        <ecNumber evidence="9">3.4.23.36</ecNumber>
    </recommendedName>
    <alternativeName>
        <fullName evidence="9">Prolipoprotein signal peptidase</fullName>
    </alternativeName>
    <alternativeName>
        <fullName evidence="9">Signal peptidase II</fullName>
        <shortName evidence="9">SPase II</shortName>
    </alternativeName>
</protein>
<dbReference type="KEGG" id="mgot:MgSA37_04085"/>
<keyword evidence="4 9" id="KW-0812">Transmembrane</keyword>
<comment type="subcellular location">
    <subcellularLocation>
        <location evidence="9">Cell membrane</location>
        <topology evidence="9">Multi-pass membrane protein</topology>
    </subcellularLocation>
</comment>
<feature type="active site" evidence="9">
    <location>
        <position position="151"/>
    </location>
</feature>
<dbReference type="PROSITE" id="PS00855">
    <property type="entry name" value="SPASE_II"/>
    <property type="match status" value="1"/>
</dbReference>
<dbReference type="Pfam" id="PF01252">
    <property type="entry name" value="Peptidase_A8"/>
    <property type="match status" value="1"/>
</dbReference>
<evidence type="ECO:0000256" key="9">
    <source>
        <dbReference type="HAMAP-Rule" id="MF_00161"/>
    </source>
</evidence>
<evidence type="ECO:0000256" key="4">
    <source>
        <dbReference type="ARBA" id="ARBA00022692"/>
    </source>
</evidence>
<feature type="transmembrane region" description="Helical" evidence="9">
    <location>
        <begin position="135"/>
        <end position="163"/>
    </location>
</feature>
<keyword evidence="3 9" id="KW-0645">Protease</keyword>
<reference evidence="12 13" key="1">
    <citation type="submission" date="2015-12" db="EMBL/GenBank/DDBJ databases">
        <title>Genome sequence of Mucilaginibacter gotjawali.</title>
        <authorList>
            <person name="Lee J.S."/>
            <person name="Lee K.C."/>
            <person name="Kim K.K."/>
            <person name="Lee B.W."/>
        </authorList>
    </citation>
    <scope>NUCLEOTIDE SEQUENCE [LARGE SCALE GENOMIC DNA]</scope>
    <source>
        <strain evidence="12 13">SA3-7</strain>
    </source>
</reference>
<evidence type="ECO:0000313" key="12">
    <source>
        <dbReference type="EMBL" id="BAU55893.1"/>
    </source>
</evidence>
<dbReference type="GO" id="GO:0006508">
    <property type="term" value="P:proteolysis"/>
    <property type="evidence" value="ECO:0007669"/>
    <property type="project" value="UniProtKB-KW"/>
</dbReference>
<proteinExistence type="inferred from homology"/>
<dbReference type="NCBIfam" id="TIGR00077">
    <property type="entry name" value="lspA"/>
    <property type="match status" value="1"/>
</dbReference>
<dbReference type="PANTHER" id="PTHR33695">
    <property type="entry name" value="LIPOPROTEIN SIGNAL PEPTIDASE"/>
    <property type="match status" value="1"/>
</dbReference>